<dbReference type="Gene3D" id="3.40.462.20">
    <property type="match status" value="1"/>
</dbReference>
<keyword evidence="11" id="KW-1015">Disulfide bond</keyword>
<evidence type="ECO:0000256" key="8">
    <source>
        <dbReference type="ARBA" id="ARBA00022741"/>
    </source>
</evidence>
<feature type="chain" id="PRO_5029916417" description="FAD-binding PCMH-type domain-containing protein" evidence="13">
    <location>
        <begin position="21"/>
        <end position="829"/>
    </location>
</feature>
<evidence type="ECO:0000256" key="12">
    <source>
        <dbReference type="ARBA" id="ARBA00023180"/>
    </source>
</evidence>
<feature type="domain" description="FAD-binding PCMH-type" evidence="14">
    <location>
        <begin position="77"/>
        <end position="250"/>
    </location>
</feature>
<dbReference type="GO" id="GO:0016491">
    <property type="term" value="F:oxidoreductase activity"/>
    <property type="evidence" value="ECO:0007669"/>
    <property type="project" value="UniProtKB-KW"/>
</dbReference>
<dbReference type="EMBL" id="JABFAC010000009">
    <property type="protein sequence ID" value="MBA0622921.1"/>
    <property type="molecule type" value="Genomic_DNA"/>
</dbReference>
<dbReference type="InterPro" id="IPR036318">
    <property type="entry name" value="FAD-bd_PCMH-like_sf"/>
</dbReference>
<keyword evidence="5" id="KW-0964">Secreted</keyword>
<organism evidence="15 16">
    <name type="scientific">Gossypium davidsonii</name>
    <name type="common">Davidson's cotton</name>
    <name type="synonym">Gossypium klotzschianum subsp. davidsonii</name>
    <dbReference type="NCBI Taxonomy" id="34287"/>
    <lineage>
        <taxon>Eukaryota</taxon>
        <taxon>Viridiplantae</taxon>
        <taxon>Streptophyta</taxon>
        <taxon>Embryophyta</taxon>
        <taxon>Tracheophyta</taxon>
        <taxon>Spermatophyta</taxon>
        <taxon>Magnoliopsida</taxon>
        <taxon>eudicotyledons</taxon>
        <taxon>Gunneridae</taxon>
        <taxon>Pentapetalae</taxon>
        <taxon>rosids</taxon>
        <taxon>malvids</taxon>
        <taxon>Malvales</taxon>
        <taxon>Malvaceae</taxon>
        <taxon>Malvoideae</taxon>
        <taxon>Gossypium</taxon>
    </lineage>
</organism>
<dbReference type="PANTHER" id="PTHR32448">
    <property type="entry name" value="OS08G0158400 PROTEIN"/>
    <property type="match status" value="1"/>
</dbReference>
<dbReference type="GO" id="GO:0071949">
    <property type="term" value="F:FAD binding"/>
    <property type="evidence" value="ECO:0007669"/>
    <property type="project" value="InterPro"/>
</dbReference>
<evidence type="ECO:0000256" key="6">
    <source>
        <dbReference type="ARBA" id="ARBA00022630"/>
    </source>
</evidence>
<evidence type="ECO:0000313" key="16">
    <source>
        <dbReference type="Proteomes" id="UP000593561"/>
    </source>
</evidence>
<gene>
    <name evidence="15" type="ORF">Godav_008422</name>
</gene>
<dbReference type="Gene3D" id="3.30.465.10">
    <property type="match status" value="2"/>
</dbReference>
<evidence type="ECO:0000256" key="2">
    <source>
        <dbReference type="ARBA" id="ARBA00004191"/>
    </source>
</evidence>
<evidence type="ECO:0000256" key="5">
    <source>
        <dbReference type="ARBA" id="ARBA00022525"/>
    </source>
</evidence>
<evidence type="ECO:0000256" key="13">
    <source>
        <dbReference type="SAM" id="SignalP"/>
    </source>
</evidence>
<dbReference type="Proteomes" id="UP000593561">
    <property type="component" value="Unassembled WGS sequence"/>
</dbReference>
<keyword evidence="16" id="KW-1185">Reference proteome</keyword>
<dbReference type="InterPro" id="IPR006094">
    <property type="entry name" value="Oxid_FAD_bind_N"/>
</dbReference>
<evidence type="ECO:0000259" key="14">
    <source>
        <dbReference type="PROSITE" id="PS51387"/>
    </source>
</evidence>
<evidence type="ECO:0000256" key="11">
    <source>
        <dbReference type="ARBA" id="ARBA00023157"/>
    </source>
</evidence>
<keyword evidence="9" id="KW-0274">FAD</keyword>
<protein>
    <recommendedName>
        <fullName evidence="14">FAD-binding PCMH-type domain-containing protein</fullName>
    </recommendedName>
</protein>
<keyword evidence="6" id="KW-0285">Flavoprotein</keyword>
<evidence type="ECO:0000256" key="7">
    <source>
        <dbReference type="ARBA" id="ARBA00022729"/>
    </source>
</evidence>
<dbReference type="SUPFAM" id="SSF56176">
    <property type="entry name" value="FAD-binding/transporter-associated domain-like"/>
    <property type="match status" value="2"/>
</dbReference>
<accession>A0A7J8SA24</accession>
<dbReference type="FunFam" id="3.30.43.10:FF:000004">
    <property type="entry name" value="Berberine bridge enzyme-like 15"/>
    <property type="match status" value="1"/>
</dbReference>
<reference evidence="15 16" key="1">
    <citation type="journal article" date="2019" name="Genome Biol. Evol.">
        <title>Insights into the evolution of the New World diploid cottons (Gossypium, subgenus Houzingenia) based on genome sequencing.</title>
        <authorList>
            <person name="Grover C.E."/>
            <person name="Arick M.A. 2nd"/>
            <person name="Thrash A."/>
            <person name="Conover J.L."/>
            <person name="Sanders W.S."/>
            <person name="Peterson D.G."/>
            <person name="Frelichowski J.E."/>
            <person name="Scheffler J.A."/>
            <person name="Scheffler B.E."/>
            <person name="Wendel J.F."/>
        </authorList>
    </citation>
    <scope>NUCLEOTIDE SEQUENCE [LARGE SCALE GENOMIC DNA]</scope>
    <source>
        <strain evidence="15">27</strain>
        <tissue evidence="15">Leaf</tissue>
    </source>
</reference>
<evidence type="ECO:0000313" key="15">
    <source>
        <dbReference type="EMBL" id="MBA0622921.1"/>
    </source>
</evidence>
<evidence type="ECO:0000256" key="4">
    <source>
        <dbReference type="ARBA" id="ARBA00022512"/>
    </source>
</evidence>
<comment type="subcellular location">
    <subcellularLocation>
        <location evidence="2">Secreted</location>
        <location evidence="2">Cell wall</location>
    </subcellularLocation>
</comment>
<evidence type="ECO:0000256" key="3">
    <source>
        <dbReference type="ARBA" id="ARBA00005466"/>
    </source>
</evidence>
<evidence type="ECO:0000256" key="10">
    <source>
        <dbReference type="ARBA" id="ARBA00023002"/>
    </source>
</evidence>
<evidence type="ECO:0000256" key="9">
    <source>
        <dbReference type="ARBA" id="ARBA00022827"/>
    </source>
</evidence>
<sequence>MRGLPILVSIILFSISLVASKSYPNSVVDNFLQCLPKHYRNPSKPIAKAIYTPTHPSFQSVYELHTYNLRVLTQANATHKPMAIVAALHESHVQAAVICAKESGLQVRIRSGGHDYEGLSFSSSVPFVIIDLSNLRSIKIDMKTETAWVQAGATTGELYYRIAEKSKVHAFPAGVCTTLGIGGHFTGGGYGNMIRKFGLSIDNVVDAQLINAKGRILNRNTVRVAFIGHYLGRTNRLLPLVNASFPELGLQRKDCTEMSWIESTLYWAGFPNGTSTDVLLNRVPNKVFFKTKSDYLKNVMPKAGLETLWKVMMKIGNMWMQMSPYGGRMAEISESETAFAHRAGTLYLVQYTAHWSEGSSEATKKYVELMRKLYAEMAPYVSTKPREAFLNYRDLDIGSNNTDFEAAKVYGAKYFKGNFQRLAEPSNPVWAAIYTPSNASFPTILQAYAKNLRFSTPKPLAIVTTMQESHVQATVICAKSQGLQIRIGSGGHDYEGLSYVSEIPFVVLDMFNPRSVTIDKTVSYGFPAGAYPTLRVGEHFSGGGYGNLMRKYGLAVDNIFDARLVDVNGTILNRESMGEDLFWDIRGGGGGSFGVILSWKIKLGLQCTKNLKTGLNRYCLSMATSCPEVARRSIHKGDDTTQRLQRMSWMESTDFYPGFPRGTSIERGFLCCGILMEERWMGFGNLKLPSHIFKIWYDDGTQHLMRNFYKRMTPFVSKSSREAYVNYRDLDIGSNPSIVQTDFAAKGLVYGRLVQVKTMVDPRNFFKHEQSIPVLLHDLSATDKKRHGEYDKIVDGDRLTSKGYAKIYNPFLYYDMYADISVSIERPVN</sequence>
<dbReference type="InterPro" id="IPR016169">
    <property type="entry name" value="FAD-bd_PCMH_sub2"/>
</dbReference>
<dbReference type="InterPro" id="IPR012951">
    <property type="entry name" value="BBE"/>
</dbReference>
<feature type="signal peptide" evidence="13">
    <location>
        <begin position="1"/>
        <end position="20"/>
    </location>
</feature>
<dbReference type="AlphaFoldDB" id="A0A7J8SA24"/>
<dbReference type="InterPro" id="IPR016166">
    <property type="entry name" value="FAD-bd_PCMH"/>
</dbReference>
<dbReference type="Pfam" id="PF08031">
    <property type="entry name" value="BBE"/>
    <property type="match status" value="2"/>
</dbReference>
<comment type="caution">
    <text evidence="15">The sequence shown here is derived from an EMBL/GenBank/DDBJ whole genome shotgun (WGS) entry which is preliminary data.</text>
</comment>
<keyword evidence="7 13" id="KW-0732">Signal</keyword>
<dbReference type="PROSITE" id="PS51387">
    <property type="entry name" value="FAD_PCMH"/>
    <property type="match status" value="1"/>
</dbReference>
<dbReference type="InterPro" id="IPR016167">
    <property type="entry name" value="FAD-bd_PCMH_sub1"/>
</dbReference>
<comment type="cofactor">
    <cofactor evidence="1">
        <name>FAD</name>
        <dbReference type="ChEBI" id="CHEBI:57692"/>
    </cofactor>
</comment>
<keyword evidence="12" id="KW-0325">Glycoprotein</keyword>
<dbReference type="Pfam" id="PF01565">
    <property type="entry name" value="FAD_binding_4"/>
    <property type="match status" value="1"/>
</dbReference>
<name>A0A7J8SA24_GOSDV</name>
<keyword evidence="10" id="KW-0560">Oxidoreductase</keyword>
<keyword evidence="4" id="KW-0134">Cell wall</keyword>
<proteinExistence type="inferred from homology"/>
<dbReference type="Gene3D" id="3.30.43.10">
    <property type="entry name" value="Uridine Diphospho-n-acetylenolpyruvylglucosamine Reductase, domain 2"/>
    <property type="match status" value="2"/>
</dbReference>
<keyword evidence="8" id="KW-0547">Nucleotide-binding</keyword>
<comment type="similarity">
    <text evidence="3">Belongs to the oxygen-dependent FAD-linked oxidoreductase family.</text>
</comment>
<evidence type="ECO:0000256" key="1">
    <source>
        <dbReference type="ARBA" id="ARBA00001974"/>
    </source>
</evidence>